<reference evidence="1 2" key="1">
    <citation type="submission" date="2020-08" db="EMBL/GenBank/DDBJ databases">
        <authorList>
            <person name="Liu C."/>
            <person name="Sun Q."/>
        </authorList>
    </citation>
    <scope>NUCLEOTIDE SEQUENCE [LARGE SCALE GENOMIC DNA]</scope>
    <source>
        <strain evidence="1 2">N22</strain>
    </source>
</reference>
<name>A0A842JE88_9ACTN</name>
<dbReference type="EMBL" id="JACMSE010000007">
    <property type="protein sequence ID" value="MBC2889744.1"/>
    <property type="molecule type" value="Genomic_DNA"/>
</dbReference>
<proteinExistence type="predicted"/>
<protein>
    <submittedName>
        <fullName evidence="1">Uncharacterized protein</fullName>
    </submittedName>
</protein>
<evidence type="ECO:0000313" key="1">
    <source>
        <dbReference type="EMBL" id="MBC2889744.1"/>
    </source>
</evidence>
<evidence type="ECO:0000313" key="2">
    <source>
        <dbReference type="Proteomes" id="UP000587396"/>
    </source>
</evidence>
<gene>
    <name evidence="1" type="ORF">H7313_10385</name>
</gene>
<accession>A0A842JE88</accession>
<sequence length="191" mass="21247">MAATVKTLIENNGELYWGTRHADPGYHYGLSLDVVENGLVARVVYVMSDLDDNDEPLVTPETLVSCYHVEDLPEHGIVISDLMEEDDDAVGWYCVEESFFDKDDVEALQRSNAQLGGHLDIVLQIMTISADEIAAGMPSLDEVSFFDLLAELEGIAENIDNGKLKKPLPFTFHLIGDALLGWQFADEADWR</sequence>
<dbReference type="RefSeq" id="WP_185905525.1">
    <property type="nucleotide sequence ID" value="NZ_JACMSE010000007.1"/>
</dbReference>
<comment type="caution">
    <text evidence="1">The sequence shown here is derived from an EMBL/GenBank/DDBJ whole genome shotgun (WGS) entry which is preliminary data.</text>
</comment>
<organism evidence="1 2">
    <name type="scientific">Gordonibacter massiliensis</name>
    <name type="common">ex Traore et al. 2017</name>
    <dbReference type="NCBI Taxonomy" id="1841863"/>
    <lineage>
        <taxon>Bacteria</taxon>
        <taxon>Bacillati</taxon>
        <taxon>Actinomycetota</taxon>
        <taxon>Coriobacteriia</taxon>
        <taxon>Eggerthellales</taxon>
        <taxon>Eggerthellaceae</taxon>
        <taxon>Gordonibacter</taxon>
    </lineage>
</organism>
<dbReference type="AlphaFoldDB" id="A0A842JE88"/>
<keyword evidence="2" id="KW-1185">Reference proteome</keyword>
<dbReference type="Proteomes" id="UP000587396">
    <property type="component" value="Unassembled WGS sequence"/>
</dbReference>